<dbReference type="AlphaFoldDB" id="A0A1T4NXH8"/>
<evidence type="ECO:0000313" key="1">
    <source>
        <dbReference type="EMBL" id="SJZ83921.1"/>
    </source>
</evidence>
<sequence>MKWIMCAVFLLLGMFAKSQGIGLRLGHSLVPATQFALRYEHWTNNNINFSLSPFFEKAKFDGLNYSCLGTDLLAEFTPARQMDGTSLINWRTGLGLSWQVENEPWLYKGLSFMQRMNYGVVGEASLQCYLTETFRLNTFIQQKYLLRTQMGATRFCFGLGLTYNLNSY</sequence>
<name>A0A1T4NXH8_9BACT</name>
<dbReference type="Proteomes" id="UP000190888">
    <property type="component" value="Unassembled WGS sequence"/>
</dbReference>
<dbReference type="EMBL" id="FUWH01000005">
    <property type="protein sequence ID" value="SJZ83921.1"/>
    <property type="molecule type" value="Genomic_DNA"/>
</dbReference>
<dbReference type="RefSeq" id="WP_139367094.1">
    <property type="nucleotide sequence ID" value="NZ_FUWH01000005.1"/>
</dbReference>
<dbReference type="STRING" id="413434.SAMN04488132_10540"/>
<keyword evidence="2" id="KW-1185">Reference proteome</keyword>
<protein>
    <recommendedName>
        <fullName evidence="3">Outer membrane protein beta-barrel domain-containing protein</fullName>
    </recommendedName>
</protein>
<gene>
    <name evidence="1" type="ORF">SAMN04488132_10540</name>
</gene>
<proteinExistence type="predicted"/>
<evidence type="ECO:0000313" key="2">
    <source>
        <dbReference type="Proteomes" id="UP000190888"/>
    </source>
</evidence>
<dbReference type="OrthoDB" id="9854089at2"/>
<organism evidence="1 2">
    <name type="scientific">Sediminibacterium ginsengisoli</name>
    <dbReference type="NCBI Taxonomy" id="413434"/>
    <lineage>
        <taxon>Bacteria</taxon>
        <taxon>Pseudomonadati</taxon>
        <taxon>Bacteroidota</taxon>
        <taxon>Chitinophagia</taxon>
        <taxon>Chitinophagales</taxon>
        <taxon>Chitinophagaceae</taxon>
        <taxon>Sediminibacterium</taxon>
    </lineage>
</organism>
<accession>A0A1T4NXH8</accession>
<reference evidence="1 2" key="1">
    <citation type="submission" date="2017-02" db="EMBL/GenBank/DDBJ databases">
        <authorList>
            <person name="Peterson S.W."/>
        </authorList>
    </citation>
    <scope>NUCLEOTIDE SEQUENCE [LARGE SCALE GENOMIC DNA]</scope>
    <source>
        <strain evidence="1 2">DSM 22335</strain>
    </source>
</reference>
<evidence type="ECO:0008006" key="3">
    <source>
        <dbReference type="Google" id="ProtNLM"/>
    </source>
</evidence>